<keyword evidence="1" id="KW-0472">Membrane</keyword>
<keyword evidence="4" id="KW-1185">Reference proteome</keyword>
<keyword evidence="1" id="KW-0812">Transmembrane</keyword>
<proteinExistence type="predicted"/>
<evidence type="ECO:0000259" key="2">
    <source>
        <dbReference type="Pfam" id="PF19904"/>
    </source>
</evidence>
<dbReference type="Pfam" id="PF19904">
    <property type="entry name" value="DUF6377"/>
    <property type="match status" value="1"/>
</dbReference>
<dbReference type="Proteomes" id="UP000297635">
    <property type="component" value="Unassembled WGS sequence"/>
</dbReference>
<evidence type="ECO:0000313" key="4">
    <source>
        <dbReference type="Proteomes" id="UP000297635"/>
    </source>
</evidence>
<keyword evidence="1" id="KW-1133">Transmembrane helix</keyword>
<name>A0A4Z0V0P9_9BACT</name>
<dbReference type="AlphaFoldDB" id="A0A4Z0V0P9"/>
<gene>
    <name evidence="3" type="ORF">EZ315_12650</name>
</gene>
<evidence type="ECO:0000313" key="3">
    <source>
        <dbReference type="EMBL" id="TGG36679.1"/>
    </source>
</evidence>
<protein>
    <recommendedName>
        <fullName evidence="2">DUF6377 domain-containing protein</fullName>
    </recommendedName>
</protein>
<dbReference type="RefSeq" id="WP_135472394.1">
    <property type="nucleotide sequence ID" value="NZ_CASJDB010000055.1"/>
</dbReference>
<dbReference type="EMBL" id="SJSA01000002">
    <property type="protein sequence ID" value="TGG36679.1"/>
    <property type="molecule type" value="Genomic_DNA"/>
</dbReference>
<sequence>MMFLRIIITICAIFPLITSAKPTIDERDVARMLKRLDSELERCDIYIESRTHTIDSLKSLLSNRKLTESEQIRLMFQIGEEYNAYKVDSALIFYNRGYEMSKEHGNDSIRTRFAIKRATFMPLLLFITNAQSIMDSISEASVPKGMKAEYYDARRQMYNYISNFYSDYSEVYREYRDREIESQKALIKELNHETPQYRLNYVEHLFYSRKFDMAERELTSLVADIDDKNPLYARACHLLSDISNVNGDYHGRIYYLALSAISDIRCATLEVSSLQELGRLLYSRDDIKRAHDYLSHALQNAVNCKVALRIIQTSQEMPIIENAHRSQIQSFRTRIFVVIAILAVLLIALYLTFKTVKKKNEIQHRMSSKLAEANRTKDVYLSQFLNLCSTYMDNLNQFSKLVNRKISAGKGEDLLKLTKSGKFVEEQSKEFYRIFDDAFLHIYPTFVEDVNSLLLPEKKLTMRDGEKLNTDLRILALMRLGIEDTSRIAQMLNYSVYTIYTYRNKFKSRAIDRDSFEEEVMRIKSI</sequence>
<dbReference type="GeneID" id="82150643"/>
<feature type="transmembrane region" description="Helical" evidence="1">
    <location>
        <begin position="335"/>
        <end position="353"/>
    </location>
</feature>
<evidence type="ECO:0000256" key="1">
    <source>
        <dbReference type="SAM" id="Phobius"/>
    </source>
</evidence>
<accession>A0A4Z0V0P9</accession>
<feature type="domain" description="DUF6377" evidence="2">
    <location>
        <begin position="263"/>
        <end position="489"/>
    </location>
</feature>
<organism evidence="3 4">
    <name type="scientific">Duncaniella freteri</name>
    <dbReference type="NCBI Taxonomy" id="2530391"/>
    <lineage>
        <taxon>Bacteria</taxon>
        <taxon>Pseudomonadati</taxon>
        <taxon>Bacteroidota</taxon>
        <taxon>Bacteroidia</taxon>
        <taxon>Bacteroidales</taxon>
        <taxon>Muribaculaceae</taxon>
        <taxon>Duncaniella</taxon>
    </lineage>
</organism>
<reference evidence="3 4" key="1">
    <citation type="submission" date="2019-02" db="EMBL/GenBank/DDBJ databases">
        <title>Isolation and identification of novel species under the genus Muribaculum.</title>
        <authorList>
            <person name="Miyake S."/>
            <person name="Ding Y."/>
            <person name="Low A."/>
            <person name="Soh M."/>
            <person name="Seedorf H."/>
        </authorList>
    </citation>
    <scope>NUCLEOTIDE SEQUENCE [LARGE SCALE GENOMIC DNA]</scope>
    <source>
        <strain evidence="3 4">TLL-A3</strain>
    </source>
</reference>
<dbReference type="InterPro" id="IPR045957">
    <property type="entry name" value="DUF6377"/>
</dbReference>
<comment type="caution">
    <text evidence="3">The sequence shown here is derived from an EMBL/GenBank/DDBJ whole genome shotgun (WGS) entry which is preliminary data.</text>
</comment>